<evidence type="ECO:0000256" key="1">
    <source>
        <dbReference type="SAM" id="MobiDB-lite"/>
    </source>
</evidence>
<reference evidence="2 3" key="1">
    <citation type="submission" date="2020-01" db="EMBL/GenBank/DDBJ databases">
        <authorList>
            <person name="Chen J."/>
            <person name="Zhu S."/>
            <person name="Yang J."/>
        </authorList>
    </citation>
    <scope>NUCLEOTIDE SEQUENCE [LARGE SCALE GENOMIC DNA]</scope>
    <source>
        <strain evidence="2 3">345S023</strain>
    </source>
</reference>
<name>A0A7X5LQD4_9ALTE</name>
<organism evidence="2 3">
    <name type="scientific">Alteromonas profundi</name>
    <dbReference type="NCBI Taxonomy" id="2696062"/>
    <lineage>
        <taxon>Bacteria</taxon>
        <taxon>Pseudomonadati</taxon>
        <taxon>Pseudomonadota</taxon>
        <taxon>Gammaproteobacteria</taxon>
        <taxon>Alteromonadales</taxon>
        <taxon>Alteromonadaceae</taxon>
        <taxon>Alteromonas/Salinimonas group</taxon>
        <taxon>Alteromonas</taxon>
    </lineage>
</organism>
<evidence type="ECO:0000313" key="3">
    <source>
        <dbReference type="Proteomes" id="UP000470213"/>
    </source>
</evidence>
<dbReference type="Proteomes" id="UP000470213">
    <property type="component" value="Unassembled WGS sequence"/>
</dbReference>
<keyword evidence="3" id="KW-1185">Reference proteome</keyword>
<proteinExistence type="predicted"/>
<feature type="region of interest" description="Disordered" evidence="1">
    <location>
        <begin position="1"/>
        <end position="46"/>
    </location>
</feature>
<dbReference type="AlphaFoldDB" id="A0A7X5LQD4"/>
<evidence type="ECO:0000313" key="2">
    <source>
        <dbReference type="EMBL" id="NDV93094.1"/>
    </source>
</evidence>
<protein>
    <submittedName>
        <fullName evidence="2">Uncharacterized protein</fullName>
    </submittedName>
</protein>
<accession>A0A7X5LQD4</accession>
<dbReference type="EMBL" id="JAAAWN010000039">
    <property type="protein sequence ID" value="NDV93094.1"/>
    <property type="molecule type" value="Genomic_DNA"/>
</dbReference>
<dbReference type="RefSeq" id="WP_163088440.1">
    <property type="nucleotide sequence ID" value="NZ_JAAAWN010000039.1"/>
</dbReference>
<feature type="compositionally biased region" description="Polar residues" evidence="1">
    <location>
        <begin position="10"/>
        <end position="20"/>
    </location>
</feature>
<sequence length="83" mass="9185">MSNAFDKLNKAQSTRQNKVKSSFEAGNASKGGRPAKSASEKRDNRLTVYLSTSELKQLTDYCDELGVQPAVFLRTQAMNKISK</sequence>
<comment type="caution">
    <text evidence="2">The sequence shown here is derived from an EMBL/GenBank/DDBJ whole genome shotgun (WGS) entry which is preliminary data.</text>
</comment>
<gene>
    <name evidence="2" type="ORF">GTH32_18150</name>
</gene>